<evidence type="ECO:0000313" key="2">
    <source>
        <dbReference type="EMBL" id="ELT97807.1"/>
    </source>
</evidence>
<dbReference type="EMBL" id="KB308471">
    <property type="protein sequence ID" value="ELT97807.1"/>
    <property type="molecule type" value="Genomic_DNA"/>
</dbReference>
<evidence type="ECO:0000256" key="1">
    <source>
        <dbReference type="SAM" id="MobiDB-lite"/>
    </source>
</evidence>
<gene>
    <name evidence="2" type="ORF">CAPTEDRAFT_207344</name>
</gene>
<organism evidence="2">
    <name type="scientific">Capitella teleta</name>
    <name type="common">Polychaete worm</name>
    <dbReference type="NCBI Taxonomy" id="283909"/>
    <lineage>
        <taxon>Eukaryota</taxon>
        <taxon>Metazoa</taxon>
        <taxon>Spiralia</taxon>
        <taxon>Lophotrochozoa</taxon>
        <taxon>Annelida</taxon>
        <taxon>Polychaeta</taxon>
        <taxon>Sedentaria</taxon>
        <taxon>Scolecida</taxon>
        <taxon>Capitellidae</taxon>
        <taxon>Capitella</taxon>
    </lineage>
</organism>
<dbReference type="EMBL" id="AMQN01027378">
    <property type="status" value="NOT_ANNOTATED_CDS"/>
    <property type="molecule type" value="Genomic_DNA"/>
</dbReference>
<evidence type="ECO:0000313" key="4">
    <source>
        <dbReference type="Proteomes" id="UP000014760"/>
    </source>
</evidence>
<dbReference type="HOGENOM" id="CLU_1579999_0_0_1"/>
<proteinExistence type="predicted"/>
<dbReference type="Proteomes" id="UP000014760">
    <property type="component" value="Unassembled WGS sequence"/>
</dbReference>
<dbReference type="EnsemblMetazoa" id="CapteT207344">
    <property type="protein sequence ID" value="CapteP207344"/>
    <property type="gene ID" value="CapteG207344"/>
</dbReference>
<feature type="region of interest" description="Disordered" evidence="1">
    <location>
        <begin position="67"/>
        <end position="169"/>
    </location>
</feature>
<reference evidence="4" key="1">
    <citation type="submission" date="2012-12" db="EMBL/GenBank/DDBJ databases">
        <authorList>
            <person name="Hellsten U."/>
            <person name="Grimwood J."/>
            <person name="Chapman J.A."/>
            <person name="Shapiro H."/>
            <person name="Aerts A."/>
            <person name="Otillar R.P."/>
            <person name="Terry A.Y."/>
            <person name="Boore J.L."/>
            <person name="Simakov O."/>
            <person name="Marletaz F."/>
            <person name="Cho S.-J."/>
            <person name="Edsinger-Gonzales E."/>
            <person name="Havlak P."/>
            <person name="Kuo D.-H."/>
            <person name="Larsson T."/>
            <person name="Lv J."/>
            <person name="Arendt D."/>
            <person name="Savage R."/>
            <person name="Osoegawa K."/>
            <person name="de Jong P."/>
            <person name="Lindberg D.R."/>
            <person name="Seaver E.C."/>
            <person name="Weisblat D.A."/>
            <person name="Putnam N.H."/>
            <person name="Grigoriev I.V."/>
            <person name="Rokhsar D.S."/>
        </authorList>
    </citation>
    <scope>NUCLEOTIDE SEQUENCE</scope>
    <source>
        <strain evidence="4">I ESC-2004</strain>
    </source>
</reference>
<keyword evidence="4" id="KW-1185">Reference proteome</keyword>
<dbReference type="AlphaFoldDB" id="R7TW70"/>
<accession>R7TW70</accession>
<feature type="compositionally biased region" description="Basic and acidic residues" evidence="1">
    <location>
        <begin position="159"/>
        <end position="169"/>
    </location>
</feature>
<reference evidence="3" key="3">
    <citation type="submission" date="2015-06" db="UniProtKB">
        <authorList>
            <consortium name="EnsemblMetazoa"/>
        </authorList>
    </citation>
    <scope>IDENTIFICATION</scope>
</reference>
<protein>
    <submittedName>
        <fullName evidence="2 3">Uncharacterized protein</fullName>
    </submittedName>
</protein>
<reference evidence="2 4" key="2">
    <citation type="journal article" date="2013" name="Nature">
        <title>Insights into bilaterian evolution from three spiralian genomes.</title>
        <authorList>
            <person name="Simakov O."/>
            <person name="Marletaz F."/>
            <person name="Cho S.J."/>
            <person name="Edsinger-Gonzales E."/>
            <person name="Havlak P."/>
            <person name="Hellsten U."/>
            <person name="Kuo D.H."/>
            <person name="Larsson T."/>
            <person name="Lv J."/>
            <person name="Arendt D."/>
            <person name="Savage R."/>
            <person name="Osoegawa K."/>
            <person name="de Jong P."/>
            <person name="Grimwood J."/>
            <person name="Chapman J.A."/>
            <person name="Shapiro H."/>
            <person name="Aerts A."/>
            <person name="Otillar R.P."/>
            <person name="Terry A.Y."/>
            <person name="Boore J.L."/>
            <person name="Grigoriev I.V."/>
            <person name="Lindberg D.R."/>
            <person name="Seaver E.C."/>
            <person name="Weisblat D.A."/>
            <person name="Putnam N.H."/>
            <person name="Rokhsar D.S."/>
        </authorList>
    </citation>
    <scope>NUCLEOTIDE SEQUENCE</scope>
    <source>
        <strain evidence="2 4">I ESC-2004</strain>
    </source>
</reference>
<feature type="compositionally biased region" description="Basic and acidic residues" evidence="1">
    <location>
        <begin position="99"/>
        <end position="114"/>
    </location>
</feature>
<name>R7TW70_CAPTE</name>
<sequence length="169" mass="18542">MDAVIEEEKASKKAVIRSIHMPRPGKGREVFAVVFNPSIGHITSIRRTERGFPPWVRELQKSSFTIIDRHAGQGRAQRPLQVEGGPGRDGEAVVGEEGPGPKRGEAEMRMDKYLVSKGKRKGSDDEGDAVSSSTSSPHAKKRAGADDQDDSVVIQNEWRSVDRPLSRSV</sequence>
<evidence type="ECO:0000313" key="3">
    <source>
        <dbReference type="EnsemblMetazoa" id="CapteP207344"/>
    </source>
</evidence>